<evidence type="ECO:0000256" key="1">
    <source>
        <dbReference type="SAM" id="MobiDB-lite"/>
    </source>
</evidence>
<organism evidence="3 4">
    <name type="scientific">Rotaria magnacalcarata</name>
    <dbReference type="NCBI Taxonomy" id="392030"/>
    <lineage>
        <taxon>Eukaryota</taxon>
        <taxon>Metazoa</taxon>
        <taxon>Spiralia</taxon>
        <taxon>Gnathifera</taxon>
        <taxon>Rotifera</taxon>
        <taxon>Eurotatoria</taxon>
        <taxon>Bdelloidea</taxon>
        <taxon>Philodinida</taxon>
        <taxon>Philodinidae</taxon>
        <taxon>Rotaria</taxon>
    </lineage>
</organism>
<name>A0A820D5Y6_9BILA</name>
<feature type="region of interest" description="Disordered" evidence="1">
    <location>
        <begin position="1"/>
        <end position="32"/>
    </location>
</feature>
<evidence type="ECO:0000313" key="4">
    <source>
        <dbReference type="Proteomes" id="UP000663866"/>
    </source>
</evidence>
<keyword evidence="4" id="KW-1185">Reference proteome</keyword>
<dbReference type="EMBL" id="CAJOBG010007516">
    <property type="protein sequence ID" value="CAF4219200.1"/>
    <property type="molecule type" value="Genomic_DNA"/>
</dbReference>
<dbReference type="Proteomes" id="UP000663887">
    <property type="component" value="Unassembled WGS sequence"/>
</dbReference>
<dbReference type="AlphaFoldDB" id="A0A820D5Y6"/>
<comment type="caution">
    <text evidence="3">The sequence shown here is derived from an EMBL/GenBank/DDBJ whole genome shotgun (WGS) entry which is preliminary data.</text>
</comment>
<sequence>QHDPDFGSDSDDSSGEKVKDTTGNCTDNEASSVNDEDYVSNRLFKVISTTFQEMRFFDSINPTLAKSYFIVNTSESPCKMRDYFHFNYM</sequence>
<dbReference type="Proteomes" id="UP000663866">
    <property type="component" value="Unassembled WGS sequence"/>
</dbReference>
<evidence type="ECO:0000313" key="2">
    <source>
        <dbReference type="EMBL" id="CAF2154039.1"/>
    </source>
</evidence>
<feature type="compositionally biased region" description="Polar residues" evidence="1">
    <location>
        <begin position="21"/>
        <end position="32"/>
    </location>
</feature>
<accession>A0A820D5Y6</accession>
<proteinExistence type="predicted"/>
<feature type="compositionally biased region" description="Acidic residues" evidence="1">
    <location>
        <begin position="1"/>
        <end position="13"/>
    </location>
</feature>
<feature type="non-terminal residue" evidence="3">
    <location>
        <position position="1"/>
    </location>
</feature>
<evidence type="ECO:0000313" key="3">
    <source>
        <dbReference type="EMBL" id="CAF4219200.1"/>
    </source>
</evidence>
<dbReference type="EMBL" id="CAJNRG010014239">
    <property type="protein sequence ID" value="CAF2154039.1"/>
    <property type="molecule type" value="Genomic_DNA"/>
</dbReference>
<gene>
    <name evidence="3" type="ORF">OVN521_LOCUS27341</name>
    <name evidence="2" type="ORF">XDN619_LOCUS29140</name>
</gene>
<protein>
    <submittedName>
        <fullName evidence="3">Uncharacterized protein</fullName>
    </submittedName>
</protein>
<reference evidence="3" key="1">
    <citation type="submission" date="2021-02" db="EMBL/GenBank/DDBJ databases">
        <authorList>
            <person name="Nowell W R."/>
        </authorList>
    </citation>
    <scope>NUCLEOTIDE SEQUENCE</scope>
</reference>